<dbReference type="RefSeq" id="WP_106145286.1">
    <property type="nucleotide sequence ID" value="NZ_PVYX01000002.1"/>
</dbReference>
<organism evidence="2 3">
    <name type="scientific">Flagellimonas meridianipacifica</name>
    <dbReference type="NCBI Taxonomy" id="1080225"/>
    <lineage>
        <taxon>Bacteria</taxon>
        <taxon>Pseudomonadati</taxon>
        <taxon>Bacteroidota</taxon>
        <taxon>Flavobacteriia</taxon>
        <taxon>Flavobacteriales</taxon>
        <taxon>Flavobacteriaceae</taxon>
        <taxon>Flagellimonas</taxon>
    </lineage>
</organism>
<dbReference type="SUPFAM" id="SSF159888">
    <property type="entry name" value="YdhG-like"/>
    <property type="match status" value="1"/>
</dbReference>
<feature type="domain" description="YdhG-like" evidence="1">
    <location>
        <begin position="20"/>
        <end position="109"/>
    </location>
</feature>
<sequence>MNYNKKITDYISKATDEQVALLEELRKLVHTSVENVKEELKWKMPVFNNGKDFAYLRFAKKHVTLGFYNIDRLSDPNNLLEGEGNTLRHVKINSLGENLKKQISQWLKEIT</sequence>
<dbReference type="Gene3D" id="3.90.1150.200">
    <property type="match status" value="1"/>
</dbReference>
<evidence type="ECO:0000313" key="2">
    <source>
        <dbReference type="EMBL" id="PRX53962.1"/>
    </source>
</evidence>
<dbReference type="EMBL" id="PVYX01000002">
    <property type="protein sequence ID" value="PRX53962.1"/>
    <property type="molecule type" value="Genomic_DNA"/>
</dbReference>
<accession>A0A2T0M955</accession>
<comment type="caution">
    <text evidence="2">The sequence shown here is derived from an EMBL/GenBank/DDBJ whole genome shotgun (WGS) entry which is preliminary data.</text>
</comment>
<dbReference type="AlphaFoldDB" id="A0A2T0M955"/>
<name>A0A2T0M955_9FLAO</name>
<dbReference type="Proteomes" id="UP000237640">
    <property type="component" value="Unassembled WGS sequence"/>
</dbReference>
<keyword evidence="3" id="KW-1185">Reference proteome</keyword>
<protein>
    <recommendedName>
        <fullName evidence="1">YdhG-like domain-containing protein</fullName>
    </recommendedName>
</protein>
<dbReference type="OrthoDB" id="670608at2"/>
<gene>
    <name evidence="2" type="ORF">CLV81_2355</name>
</gene>
<evidence type="ECO:0000259" key="1">
    <source>
        <dbReference type="Pfam" id="PF08818"/>
    </source>
</evidence>
<evidence type="ECO:0000313" key="3">
    <source>
        <dbReference type="Proteomes" id="UP000237640"/>
    </source>
</evidence>
<dbReference type="InterPro" id="IPR014922">
    <property type="entry name" value="YdhG-like"/>
</dbReference>
<dbReference type="Pfam" id="PF08818">
    <property type="entry name" value="DUF1801"/>
    <property type="match status" value="1"/>
</dbReference>
<reference evidence="2 3" key="1">
    <citation type="submission" date="2018-03" db="EMBL/GenBank/DDBJ databases">
        <title>Genomic Encyclopedia of Archaeal and Bacterial Type Strains, Phase II (KMG-II): from individual species to whole genera.</title>
        <authorList>
            <person name="Goeker M."/>
        </authorList>
    </citation>
    <scope>NUCLEOTIDE SEQUENCE [LARGE SCALE GENOMIC DNA]</scope>
    <source>
        <strain evidence="2 3">DSM 25027</strain>
    </source>
</reference>
<proteinExistence type="predicted"/>